<feature type="transmembrane region" description="Helical" evidence="7">
    <location>
        <begin position="162"/>
        <end position="180"/>
    </location>
</feature>
<evidence type="ECO:0000313" key="8">
    <source>
        <dbReference type="EMBL" id="MBX42713.1"/>
    </source>
</evidence>
<keyword evidence="5 7" id="KW-0472">Membrane</keyword>
<evidence type="ECO:0000256" key="7">
    <source>
        <dbReference type="SAM" id="Phobius"/>
    </source>
</evidence>
<comment type="subcellular location">
    <subcellularLocation>
        <location evidence="1">Membrane</location>
        <topology evidence="1">Multi-pass membrane protein</topology>
    </subcellularLocation>
</comment>
<evidence type="ECO:0000256" key="2">
    <source>
        <dbReference type="ARBA" id="ARBA00008707"/>
    </source>
</evidence>
<feature type="region of interest" description="Disordered" evidence="6">
    <location>
        <begin position="1"/>
        <end position="47"/>
    </location>
</feature>
<protein>
    <submittedName>
        <fullName evidence="8">Uncharacterized protein</fullName>
    </submittedName>
</protein>
<dbReference type="GO" id="GO:0016020">
    <property type="term" value="C:membrane"/>
    <property type="evidence" value="ECO:0007669"/>
    <property type="project" value="UniProtKB-SubCell"/>
</dbReference>
<evidence type="ECO:0000256" key="3">
    <source>
        <dbReference type="ARBA" id="ARBA00022692"/>
    </source>
</evidence>
<feature type="transmembrane region" description="Helical" evidence="7">
    <location>
        <begin position="200"/>
        <end position="219"/>
    </location>
</feature>
<organism evidence="8">
    <name type="scientific">Rhizophora mucronata</name>
    <name type="common">Asiatic mangrove</name>
    <dbReference type="NCBI Taxonomy" id="61149"/>
    <lineage>
        <taxon>Eukaryota</taxon>
        <taxon>Viridiplantae</taxon>
        <taxon>Streptophyta</taxon>
        <taxon>Embryophyta</taxon>
        <taxon>Tracheophyta</taxon>
        <taxon>Spermatophyta</taxon>
        <taxon>Magnoliopsida</taxon>
        <taxon>eudicotyledons</taxon>
        <taxon>Gunneridae</taxon>
        <taxon>Pentapetalae</taxon>
        <taxon>rosids</taxon>
        <taxon>fabids</taxon>
        <taxon>Malpighiales</taxon>
        <taxon>Rhizophoraceae</taxon>
        <taxon>Rhizophora</taxon>
    </lineage>
</organism>
<dbReference type="InterPro" id="IPR007770">
    <property type="entry name" value="DMP"/>
</dbReference>
<evidence type="ECO:0000256" key="5">
    <source>
        <dbReference type="ARBA" id="ARBA00023136"/>
    </source>
</evidence>
<feature type="transmembrane region" description="Helical" evidence="7">
    <location>
        <begin position="62"/>
        <end position="81"/>
    </location>
</feature>
<name>A0A2P2NJR1_RHIMU</name>
<dbReference type="PANTHER" id="PTHR31621:SF5">
    <property type="entry name" value="PROTEIN DMP10"/>
    <property type="match status" value="1"/>
</dbReference>
<dbReference type="Pfam" id="PF05078">
    <property type="entry name" value="DUF679"/>
    <property type="match status" value="1"/>
</dbReference>
<evidence type="ECO:0000256" key="4">
    <source>
        <dbReference type="ARBA" id="ARBA00022989"/>
    </source>
</evidence>
<keyword evidence="3 7" id="KW-0812">Transmembrane</keyword>
<proteinExistence type="inferred from homology"/>
<dbReference type="GO" id="GO:0005737">
    <property type="term" value="C:cytoplasm"/>
    <property type="evidence" value="ECO:0007669"/>
    <property type="project" value="UniProtKB-ARBA"/>
</dbReference>
<keyword evidence="4 7" id="KW-1133">Transmembrane helix</keyword>
<dbReference type="EMBL" id="GGEC01062229">
    <property type="protein sequence ID" value="MBX42713.1"/>
    <property type="molecule type" value="Transcribed_RNA"/>
</dbReference>
<feature type="transmembrane region" description="Helical" evidence="7">
    <location>
        <begin position="93"/>
        <end position="111"/>
    </location>
</feature>
<sequence>MASSESPARQPKSPTGERKTSKENTPLPDLESGAPKSPRDGQKSLGAMPGVGSKSLGAIANLANLLPTGTVLMFEALVSTFANNGNCTFVHKIFTWLAVGFCSFLCLFSCFTDSFIGKNDGQLYYGIATRHGFRVFNDTDSTDDCGNEELNENDKKKYKLKCVDFLHAFLSVFVFLAFAFSGHGVEKCLFSNPGPDGNAFFKNFPLAVGVISSFLFTIFTSKRKGIGYACGAHR</sequence>
<evidence type="ECO:0000256" key="6">
    <source>
        <dbReference type="SAM" id="MobiDB-lite"/>
    </source>
</evidence>
<accession>A0A2P2NJR1</accession>
<dbReference type="PANTHER" id="PTHR31621">
    <property type="entry name" value="PROTEIN DMP3"/>
    <property type="match status" value="1"/>
</dbReference>
<dbReference type="AlphaFoldDB" id="A0A2P2NJR1"/>
<comment type="similarity">
    <text evidence="2">Belongs to the plant DMP1 protein family.</text>
</comment>
<evidence type="ECO:0000256" key="1">
    <source>
        <dbReference type="ARBA" id="ARBA00004141"/>
    </source>
</evidence>
<reference evidence="8" key="1">
    <citation type="submission" date="2018-02" db="EMBL/GenBank/DDBJ databases">
        <title>Rhizophora mucronata_Transcriptome.</title>
        <authorList>
            <person name="Meera S.P."/>
            <person name="Sreeshan A."/>
            <person name="Augustine A."/>
        </authorList>
    </citation>
    <scope>NUCLEOTIDE SEQUENCE</scope>
    <source>
        <tissue evidence="8">Leaf</tissue>
    </source>
</reference>
<dbReference type="GO" id="GO:0010256">
    <property type="term" value="P:endomembrane system organization"/>
    <property type="evidence" value="ECO:0007669"/>
    <property type="project" value="TreeGrafter"/>
</dbReference>